<dbReference type="GO" id="GO:0012505">
    <property type="term" value="C:endomembrane system"/>
    <property type="evidence" value="ECO:0007669"/>
    <property type="project" value="UniProtKB-ARBA"/>
</dbReference>
<dbReference type="SUPFAM" id="SSF103657">
    <property type="entry name" value="BAR/IMD domain-like"/>
    <property type="match status" value="1"/>
</dbReference>
<accession>A0ABD2ISV5</accession>
<dbReference type="Proteomes" id="UP001620626">
    <property type="component" value="Unassembled WGS sequence"/>
</dbReference>
<dbReference type="PANTHER" id="PTHR10164">
    <property type="entry name" value="ISLET CELL AUTOANTIGEN 1"/>
    <property type="match status" value="1"/>
</dbReference>
<dbReference type="EMBL" id="JBICBT010001138">
    <property type="protein sequence ID" value="KAL3081197.1"/>
    <property type="molecule type" value="Genomic_DNA"/>
</dbReference>
<keyword evidence="1" id="KW-0175">Coiled coil</keyword>
<feature type="coiled-coil region" evidence="1">
    <location>
        <begin position="49"/>
        <end position="91"/>
    </location>
</feature>
<dbReference type="InterPro" id="IPR027267">
    <property type="entry name" value="AH/BAR_dom_sf"/>
</dbReference>
<comment type="caution">
    <text evidence="4">The sequence shown here is derived from an EMBL/GenBank/DDBJ whole genome shotgun (WGS) entry which is preliminary data.</text>
</comment>
<feature type="domain" description="AH" evidence="3">
    <location>
        <begin position="30"/>
        <end position="194"/>
    </location>
</feature>
<dbReference type="SMART" id="SM01015">
    <property type="entry name" value="Arfaptin"/>
    <property type="match status" value="1"/>
</dbReference>
<reference evidence="4 5" key="1">
    <citation type="submission" date="2024-10" db="EMBL/GenBank/DDBJ databases">
        <authorList>
            <person name="Kim D."/>
        </authorList>
    </citation>
    <scope>NUCLEOTIDE SEQUENCE [LARGE SCALE GENOMIC DNA]</scope>
    <source>
        <strain evidence="4">BH-2024</strain>
    </source>
</reference>
<feature type="region of interest" description="Disordered" evidence="2">
    <location>
        <begin position="239"/>
        <end position="280"/>
    </location>
</feature>
<dbReference type="AlphaFoldDB" id="A0ABD2ISV5"/>
<dbReference type="InterPro" id="IPR010504">
    <property type="entry name" value="AH_dom"/>
</dbReference>
<name>A0ABD2ISV5_9BILA</name>
<keyword evidence="5" id="KW-1185">Reference proteome</keyword>
<dbReference type="InterPro" id="IPR024114">
    <property type="entry name" value="Islet_autoAg_Ica1/Ica1-like"/>
</dbReference>
<dbReference type="Pfam" id="PF06456">
    <property type="entry name" value="Arfaptin"/>
    <property type="match status" value="1"/>
</dbReference>
<evidence type="ECO:0000313" key="4">
    <source>
        <dbReference type="EMBL" id="KAL3081197.1"/>
    </source>
</evidence>
<proteinExistence type="predicted"/>
<sequence length="386" mass="43293">MASFYEASTSGMNWDRFSSELDDSLLNDSTNAEGEEGILEHFAKFRDSTQKLLNLMETHQRELNELAQLELDIAELLNEEQKDEKAHLRKVLQVAGNAETNSSKQRHILLGNVTQFGNVLYDFIERAVSDCEQTVDAVGRARLELPWLTVVVEKVQRNLDPGDSSHMEDFRKVQHVVKCQKHRLDQLKEDMAMKEYKTALLTFHSENAAEFCASSEQFDGLESYEIDVLKILNDPIGSAMEDQRRSHTTDGVPKPDRLNTSRPFSARKRKPSAGSDNNDLVELEEVELGVEASDQSMERVRELLRFEDDAMIGMAQPADQVLLKCPAATSSESIGLNLLKNSSSSAADLLDDLQYGWDSIGCSSAALIDLEQHKTENTETGKPIKL</sequence>
<gene>
    <name evidence="4" type="ORF">niasHT_039472</name>
</gene>
<organism evidence="4 5">
    <name type="scientific">Heterodera trifolii</name>
    <dbReference type="NCBI Taxonomy" id="157864"/>
    <lineage>
        <taxon>Eukaryota</taxon>
        <taxon>Metazoa</taxon>
        <taxon>Ecdysozoa</taxon>
        <taxon>Nematoda</taxon>
        <taxon>Chromadorea</taxon>
        <taxon>Rhabditida</taxon>
        <taxon>Tylenchina</taxon>
        <taxon>Tylenchomorpha</taxon>
        <taxon>Tylenchoidea</taxon>
        <taxon>Heteroderidae</taxon>
        <taxon>Heteroderinae</taxon>
        <taxon>Heterodera</taxon>
    </lineage>
</organism>
<dbReference type="PANTHER" id="PTHR10164:SF4">
    <property type="entry name" value="GH23156P"/>
    <property type="match status" value="1"/>
</dbReference>
<feature type="compositionally biased region" description="Basic and acidic residues" evidence="2">
    <location>
        <begin position="241"/>
        <end position="259"/>
    </location>
</feature>
<evidence type="ECO:0000256" key="1">
    <source>
        <dbReference type="SAM" id="Coils"/>
    </source>
</evidence>
<dbReference type="PROSITE" id="PS50870">
    <property type="entry name" value="AH"/>
    <property type="match status" value="1"/>
</dbReference>
<evidence type="ECO:0000256" key="2">
    <source>
        <dbReference type="SAM" id="MobiDB-lite"/>
    </source>
</evidence>
<dbReference type="GO" id="GO:0005737">
    <property type="term" value="C:cytoplasm"/>
    <property type="evidence" value="ECO:0007669"/>
    <property type="project" value="UniProtKB-ARBA"/>
</dbReference>
<evidence type="ECO:0000259" key="3">
    <source>
        <dbReference type="PROSITE" id="PS50870"/>
    </source>
</evidence>
<dbReference type="Gene3D" id="1.20.1270.60">
    <property type="entry name" value="Arfaptin homology (AH) domain/BAR domain"/>
    <property type="match status" value="1"/>
</dbReference>
<protein>
    <recommendedName>
        <fullName evidence="3">AH domain-containing protein</fullName>
    </recommendedName>
</protein>
<evidence type="ECO:0000313" key="5">
    <source>
        <dbReference type="Proteomes" id="UP001620626"/>
    </source>
</evidence>